<name>A0ACB8Z860_9ASTR</name>
<organism evidence="1 2">
    <name type="scientific">Smallanthus sonchifolius</name>
    <dbReference type="NCBI Taxonomy" id="185202"/>
    <lineage>
        <taxon>Eukaryota</taxon>
        <taxon>Viridiplantae</taxon>
        <taxon>Streptophyta</taxon>
        <taxon>Embryophyta</taxon>
        <taxon>Tracheophyta</taxon>
        <taxon>Spermatophyta</taxon>
        <taxon>Magnoliopsida</taxon>
        <taxon>eudicotyledons</taxon>
        <taxon>Gunneridae</taxon>
        <taxon>Pentapetalae</taxon>
        <taxon>asterids</taxon>
        <taxon>campanulids</taxon>
        <taxon>Asterales</taxon>
        <taxon>Asteraceae</taxon>
        <taxon>Asteroideae</taxon>
        <taxon>Heliantheae alliance</taxon>
        <taxon>Millerieae</taxon>
        <taxon>Smallanthus</taxon>
    </lineage>
</organism>
<protein>
    <submittedName>
        <fullName evidence="1">Uncharacterized protein</fullName>
    </submittedName>
</protein>
<accession>A0ACB8Z860</accession>
<reference evidence="2" key="1">
    <citation type="journal article" date="2022" name="Mol. Ecol. Resour.">
        <title>The genomes of chicory, endive, great burdock and yacon provide insights into Asteraceae palaeo-polyploidization history and plant inulin production.</title>
        <authorList>
            <person name="Fan W."/>
            <person name="Wang S."/>
            <person name="Wang H."/>
            <person name="Wang A."/>
            <person name="Jiang F."/>
            <person name="Liu H."/>
            <person name="Zhao H."/>
            <person name="Xu D."/>
            <person name="Zhang Y."/>
        </authorList>
    </citation>
    <scope>NUCLEOTIDE SEQUENCE [LARGE SCALE GENOMIC DNA]</scope>
    <source>
        <strain evidence="2">cv. Yunnan</strain>
    </source>
</reference>
<comment type="caution">
    <text evidence="1">The sequence shown here is derived from an EMBL/GenBank/DDBJ whole genome shotgun (WGS) entry which is preliminary data.</text>
</comment>
<keyword evidence="2" id="KW-1185">Reference proteome</keyword>
<evidence type="ECO:0000313" key="2">
    <source>
        <dbReference type="Proteomes" id="UP001056120"/>
    </source>
</evidence>
<gene>
    <name evidence="1" type="ORF">L1987_76610</name>
</gene>
<proteinExistence type="predicted"/>
<evidence type="ECO:0000313" key="1">
    <source>
        <dbReference type="EMBL" id="KAI3693661.1"/>
    </source>
</evidence>
<reference evidence="1 2" key="2">
    <citation type="journal article" date="2022" name="Mol. Ecol. Resour.">
        <title>The genomes of chicory, endive, great burdock and yacon provide insights into Asteraceae paleo-polyploidization history and plant inulin production.</title>
        <authorList>
            <person name="Fan W."/>
            <person name="Wang S."/>
            <person name="Wang H."/>
            <person name="Wang A."/>
            <person name="Jiang F."/>
            <person name="Liu H."/>
            <person name="Zhao H."/>
            <person name="Xu D."/>
            <person name="Zhang Y."/>
        </authorList>
    </citation>
    <scope>NUCLEOTIDE SEQUENCE [LARGE SCALE GENOMIC DNA]</scope>
    <source>
        <strain evidence="2">cv. Yunnan</strain>
        <tissue evidence="1">Leaves</tissue>
    </source>
</reference>
<dbReference type="EMBL" id="CM042043">
    <property type="protein sequence ID" value="KAI3693661.1"/>
    <property type="molecule type" value="Genomic_DNA"/>
</dbReference>
<sequence>MSFATFHVIEYVLLFTETIPACFAVSFFNSPTPPPSHTRPSSSNRLLRVSLSFCDLHKPTHKHKFAIERPLLHIERRMTVKELGDARV</sequence>
<dbReference type="Proteomes" id="UP001056120">
    <property type="component" value="Linkage Group LG26"/>
</dbReference>